<dbReference type="AlphaFoldDB" id="A0A412Z8M2"/>
<comment type="caution">
    <text evidence="1">The sequence shown here is derived from an EMBL/GenBank/DDBJ whole genome shotgun (WGS) entry which is preliminary data.</text>
</comment>
<accession>A0A412Z8M2</accession>
<reference evidence="1 2" key="1">
    <citation type="submission" date="2018-08" db="EMBL/GenBank/DDBJ databases">
        <title>A genome reference for cultivated species of the human gut microbiota.</title>
        <authorList>
            <person name="Zou Y."/>
            <person name="Xue W."/>
            <person name="Luo G."/>
        </authorList>
    </citation>
    <scope>NUCLEOTIDE SEQUENCE [LARGE SCALE GENOMIC DNA]</scope>
    <source>
        <strain evidence="1 2">AF14-18</strain>
    </source>
</reference>
<proteinExistence type="predicted"/>
<dbReference type="SUPFAM" id="SSF56281">
    <property type="entry name" value="Metallo-hydrolase/oxidoreductase"/>
    <property type="match status" value="1"/>
</dbReference>
<gene>
    <name evidence="1" type="ORF">DWW02_13125</name>
</gene>
<dbReference type="Gene3D" id="3.60.15.10">
    <property type="entry name" value="Ribonuclease Z/Hydroxyacylglutathione hydrolase-like"/>
    <property type="match status" value="1"/>
</dbReference>
<dbReference type="EMBL" id="QRZM01000004">
    <property type="protein sequence ID" value="RGV76299.1"/>
    <property type="molecule type" value="Genomic_DNA"/>
</dbReference>
<name>A0A412Z8M2_9FIRM</name>
<evidence type="ECO:0000313" key="1">
    <source>
        <dbReference type="EMBL" id="RGV76299.1"/>
    </source>
</evidence>
<organism evidence="1 2">
    <name type="scientific">Enterocloster bolteae</name>
    <dbReference type="NCBI Taxonomy" id="208479"/>
    <lineage>
        <taxon>Bacteria</taxon>
        <taxon>Bacillati</taxon>
        <taxon>Bacillota</taxon>
        <taxon>Clostridia</taxon>
        <taxon>Lachnospirales</taxon>
        <taxon>Lachnospiraceae</taxon>
        <taxon>Enterocloster</taxon>
    </lineage>
</organism>
<dbReference type="Proteomes" id="UP000284543">
    <property type="component" value="Unassembled WGS sequence"/>
</dbReference>
<evidence type="ECO:0000313" key="2">
    <source>
        <dbReference type="Proteomes" id="UP000284543"/>
    </source>
</evidence>
<dbReference type="RefSeq" id="WP_118018699.1">
    <property type="nucleotide sequence ID" value="NZ_JAQEBA010000020.1"/>
</dbReference>
<dbReference type="InterPro" id="IPR036866">
    <property type="entry name" value="RibonucZ/Hydroxyglut_hydro"/>
</dbReference>
<sequence length="384" mass="44245">MSRTSITCRYFYVGHGSMNLLDIRKDNQTVCMMLIDAGTRPMVPEPPEELLFYDMIQNSISTVSVQLKQALEADVPVYVFVTHHHIDHFNFLTNQLRTFVEAAYAIYIPCPPSDDAWGPEDRELFLMAQQMQMDGKNVVFIQDVLQAGREDRMLEIPLPDILEDSVQMCCWTPYAGSEGLREPNSVGTIYGIRMKEEHNAMLFTGDMDATMMCAIQRNSCVQISIRNFFERIPDSPPHIITVPHHGSYHSLVQESGMVGWTLSLNEIKELFINMNLYDAIYVISASANYMDEHPRYETIRFFLENIRTKPFSAKNHVSDFDIFGRIIVLDGEQRYHYVYLSPMHLSCTFSHIMKRNASEPDLWAECNPRELIDKVSDFACIHII</sequence>
<protein>
    <submittedName>
        <fullName evidence="1">Uncharacterized protein</fullName>
    </submittedName>
</protein>